<dbReference type="GO" id="GO:0019843">
    <property type="term" value="F:rRNA binding"/>
    <property type="evidence" value="ECO:0007669"/>
    <property type="project" value="UniProtKB-KW"/>
</dbReference>
<keyword evidence="8 10" id="KW-0694">RNA-binding</keyword>
<feature type="binding site" evidence="10">
    <location>
        <begin position="163"/>
        <end position="171"/>
    </location>
    <ligand>
        <name>GTP</name>
        <dbReference type="ChEBI" id="CHEBI:37565"/>
    </ligand>
</feature>
<keyword evidence="9 10" id="KW-0342">GTP-binding</keyword>
<dbReference type="CDD" id="cd01854">
    <property type="entry name" value="YjeQ_EngC"/>
    <property type="match status" value="1"/>
</dbReference>
<name>A0A9D1EGT9_9FIRM</name>
<comment type="function">
    <text evidence="10">One of several proteins that assist in the late maturation steps of the functional core of the 30S ribosomal subunit. Helps release RbfA from mature subunits. May play a role in the assembly of ribosomal proteins into the subunit. Circularly permuted GTPase that catalyzes slow GTP hydrolysis, GTPase activity is stimulated by the 30S ribosomal subunit.</text>
</comment>
<dbReference type="NCBIfam" id="TIGR00157">
    <property type="entry name" value="ribosome small subunit-dependent GTPase A"/>
    <property type="match status" value="1"/>
</dbReference>
<feature type="binding site" evidence="10">
    <location>
        <position position="250"/>
    </location>
    <ligand>
        <name>Zn(2+)</name>
        <dbReference type="ChEBI" id="CHEBI:29105"/>
    </ligand>
</feature>
<evidence type="ECO:0000256" key="8">
    <source>
        <dbReference type="ARBA" id="ARBA00022884"/>
    </source>
</evidence>
<evidence type="ECO:0000256" key="4">
    <source>
        <dbReference type="ARBA" id="ARBA00022730"/>
    </source>
</evidence>
<feature type="binding site" evidence="10">
    <location>
        <position position="258"/>
    </location>
    <ligand>
        <name>Zn(2+)</name>
        <dbReference type="ChEBI" id="CHEBI:29105"/>
    </ligand>
</feature>
<feature type="domain" description="CP-type G" evidence="12">
    <location>
        <begin position="63"/>
        <end position="221"/>
    </location>
</feature>
<evidence type="ECO:0000313" key="13">
    <source>
        <dbReference type="EMBL" id="HIR90069.1"/>
    </source>
</evidence>
<reference evidence="13" key="2">
    <citation type="journal article" date="2021" name="PeerJ">
        <title>Extensive microbial diversity within the chicken gut microbiome revealed by metagenomics and culture.</title>
        <authorList>
            <person name="Gilroy R."/>
            <person name="Ravi A."/>
            <person name="Getino M."/>
            <person name="Pursley I."/>
            <person name="Horton D.L."/>
            <person name="Alikhan N.F."/>
            <person name="Baker D."/>
            <person name="Gharbi K."/>
            <person name="Hall N."/>
            <person name="Watson M."/>
            <person name="Adriaenssens E.M."/>
            <person name="Foster-Nyarko E."/>
            <person name="Jarju S."/>
            <person name="Secka A."/>
            <person name="Antonio M."/>
            <person name="Oren A."/>
            <person name="Chaudhuri R.R."/>
            <person name="La Ragione R."/>
            <person name="Hildebrand F."/>
            <person name="Pallen M.J."/>
        </authorList>
    </citation>
    <scope>NUCLEOTIDE SEQUENCE</scope>
    <source>
        <strain evidence="13">ChiW13-3771</strain>
    </source>
</reference>
<dbReference type="PROSITE" id="PS51721">
    <property type="entry name" value="G_CP"/>
    <property type="match status" value="1"/>
</dbReference>
<feature type="binding site" evidence="10">
    <location>
        <position position="245"/>
    </location>
    <ligand>
        <name>Zn(2+)</name>
        <dbReference type="ChEBI" id="CHEBI:29105"/>
    </ligand>
</feature>
<feature type="domain" description="EngC GTPase" evidence="11">
    <location>
        <begin position="72"/>
        <end position="219"/>
    </location>
</feature>
<comment type="subunit">
    <text evidence="10">Monomer. Associates with 30S ribosomal subunit, binds 16S rRNA.</text>
</comment>
<dbReference type="CDD" id="cd04466">
    <property type="entry name" value="S1_YloQ_GTPase"/>
    <property type="match status" value="1"/>
</dbReference>
<keyword evidence="2 10" id="KW-0690">Ribosome biogenesis</keyword>
<proteinExistence type="inferred from homology"/>
<keyword evidence="6 10" id="KW-0378">Hydrolase</keyword>
<dbReference type="InterPro" id="IPR031944">
    <property type="entry name" value="RsgA_N"/>
</dbReference>
<keyword evidence="4 10" id="KW-0699">rRNA-binding</keyword>
<evidence type="ECO:0000256" key="2">
    <source>
        <dbReference type="ARBA" id="ARBA00022517"/>
    </source>
</evidence>
<dbReference type="Gene3D" id="1.10.40.50">
    <property type="entry name" value="Probable gtpase engc, domain 3"/>
    <property type="match status" value="1"/>
</dbReference>
<dbReference type="Pfam" id="PF03193">
    <property type="entry name" value="RsgA_GTPase"/>
    <property type="match status" value="1"/>
</dbReference>
<dbReference type="PROSITE" id="PS50936">
    <property type="entry name" value="ENGC_GTPASE"/>
    <property type="match status" value="1"/>
</dbReference>
<evidence type="ECO:0000259" key="11">
    <source>
        <dbReference type="PROSITE" id="PS50936"/>
    </source>
</evidence>
<keyword evidence="1 10" id="KW-0963">Cytoplasm</keyword>
<dbReference type="InterPro" id="IPR010914">
    <property type="entry name" value="RsgA_GTPase_dom"/>
</dbReference>
<keyword evidence="3 10" id="KW-0479">Metal-binding</keyword>
<dbReference type="InterPro" id="IPR027417">
    <property type="entry name" value="P-loop_NTPase"/>
</dbReference>
<dbReference type="Gene3D" id="3.40.50.300">
    <property type="entry name" value="P-loop containing nucleotide triphosphate hydrolases"/>
    <property type="match status" value="1"/>
</dbReference>
<comment type="cofactor">
    <cofactor evidence="10">
        <name>Zn(2+)</name>
        <dbReference type="ChEBI" id="CHEBI:29105"/>
    </cofactor>
    <text evidence="10">Binds 1 zinc ion per subunit.</text>
</comment>
<accession>A0A9D1EGT9</accession>
<dbReference type="GO" id="GO:0003924">
    <property type="term" value="F:GTPase activity"/>
    <property type="evidence" value="ECO:0007669"/>
    <property type="project" value="UniProtKB-UniRule"/>
</dbReference>
<dbReference type="Proteomes" id="UP000824201">
    <property type="component" value="Unassembled WGS sequence"/>
</dbReference>
<dbReference type="EMBL" id="DVHN01000196">
    <property type="protein sequence ID" value="HIR90069.1"/>
    <property type="molecule type" value="Genomic_DNA"/>
</dbReference>
<dbReference type="EC" id="3.6.1.-" evidence="10"/>
<evidence type="ECO:0000256" key="6">
    <source>
        <dbReference type="ARBA" id="ARBA00022801"/>
    </source>
</evidence>
<evidence type="ECO:0000256" key="1">
    <source>
        <dbReference type="ARBA" id="ARBA00022490"/>
    </source>
</evidence>
<evidence type="ECO:0000256" key="5">
    <source>
        <dbReference type="ARBA" id="ARBA00022741"/>
    </source>
</evidence>
<evidence type="ECO:0000256" key="7">
    <source>
        <dbReference type="ARBA" id="ARBA00022833"/>
    </source>
</evidence>
<feature type="binding site" evidence="10">
    <location>
        <position position="252"/>
    </location>
    <ligand>
        <name>Zn(2+)</name>
        <dbReference type="ChEBI" id="CHEBI:29105"/>
    </ligand>
</feature>
<dbReference type="PANTHER" id="PTHR32120:SF11">
    <property type="entry name" value="SMALL RIBOSOMAL SUBUNIT BIOGENESIS GTPASE RSGA 1, MITOCHONDRIAL-RELATED"/>
    <property type="match status" value="1"/>
</dbReference>
<dbReference type="GO" id="GO:0046872">
    <property type="term" value="F:metal ion binding"/>
    <property type="evidence" value="ECO:0007669"/>
    <property type="project" value="UniProtKB-KW"/>
</dbReference>
<sequence>MRGKIVKGIAGFYYVNAEDGTLYECKAKGKFRKDKKKPLVGDFVRIQCLDEKTGNIEELLPRKNALVRPAVANIDQALVVFAAASPEPNLNLLDRFLVTMESQAIKVIICFNKIDLVAEEEIQRLKKIYEPCGYELHLISVQEEAGLEELKTILAGKTTVLAGPSGVGKSTLMNWLHPEAKMETGAVSEKIQRGRHTTRHSEFFCIGDNTYLLDTPGFSSIFVEQYEPDELKDYFPEFASYEKNCKFIGCVHVGETVCGVKQAVQEGKISQSRYNNYVLFYQECKQKKRY</sequence>
<dbReference type="HAMAP" id="MF_01820">
    <property type="entry name" value="GTPase_RsgA"/>
    <property type="match status" value="1"/>
</dbReference>
<dbReference type="Gene3D" id="2.40.50.140">
    <property type="entry name" value="Nucleic acid-binding proteins"/>
    <property type="match status" value="1"/>
</dbReference>
<keyword evidence="7 10" id="KW-0862">Zinc</keyword>
<dbReference type="GO" id="GO:0005525">
    <property type="term" value="F:GTP binding"/>
    <property type="evidence" value="ECO:0007669"/>
    <property type="project" value="UniProtKB-UniRule"/>
</dbReference>
<comment type="subcellular location">
    <subcellularLocation>
        <location evidence="10">Cytoplasm</location>
    </subcellularLocation>
</comment>
<protein>
    <recommendedName>
        <fullName evidence="10">Small ribosomal subunit biogenesis GTPase RsgA</fullName>
        <ecNumber evidence="10">3.6.1.-</ecNumber>
    </recommendedName>
</protein>
<evidence type="ECO:0000256" key="10">
    <source>
        <dbReference type="HAMAP-Rule" id="MF_01820"/>
    </source>
</evidence>
<keyword evidence="5 10" id="KW-0547">Nucleotide-binding</keyword>
<gene>
    <name evidence="10 13" type="primary">rsgA</name>
    <name evidence="13" type="ORF">IAC96_14085</name>
</gene>
<dbReference type="GO" id="GO:0005737">
    <property type="term" value="C:cytoplasm"/>
    <property type="evidence" value="ECO:0007669"/>
    <property type="project" value="UniProtKB-SubCell"/>
</dbReference>
<evidence type="ECO:0000256" key="9">
    <source>
        <dbReference type="ARBA" id="ARBA00023134"/>
    </source>
</evidence>
<reference evidence="13" key="1">
    <citation type="submission" date="2020-10" db="EMBL/GenBank/DDBJ databases">
        <authorList>
            <person name="Gilroy R."/>
        </authorList>
    </citation>
    <scope>NUCLEOTIDE SEQUENCE</scope>
    <source>
        <strain evidence="13">ChiW13-3771</strain>
    </source>
</reference>
<dbReference type="PANTHER" id="PTHR32120">
    <property type="entry name" value="SMALL RIBOSOMAL SUBUNIT BIOGENESIS GTPASE RSGA"/>
    <property type="match status" value="1"/>
</dbReference>
<dbReference type="SUPFAM" id="SSF50249">
    <property type="entry name" value="Nucleic acid-binding proteins"/>
    <property type="match status" value="1"/>
</dbReference>
<evidence type="ECO:0000313" key="14">
    <source>
        <dbReference type="Proteomes" id="UP000824201"/>
    </source>
</evidence>
<organism evidence="13 14">
    <name type="scientific">Candidatus Fimimorpha faecalis</name>
    <dbReference type="NCBI Taxonomy" id="2840824"/>
    <lineage>
        <taxon>Bacteria</taxon>
        <taxon>Bacillati</taxon>
        <taxon>Bacillota</taxon>
        <taxon>Clostridia</taxon>
        <taxon>Eubacteriales</taxon>
        <taxon>Candidatus Fimimorpha</taxon>
    </lineage>
</organism>
<dbReference type="SUPFAM" id="SSF52540">
    <property type="entry name" value="P-loop containing nucleoside triphosphate hydrolases"/>
    <property type="match status" value="1"/>
</dbReference>
<dbReference type="GO" id="GO:0042274">
    <property type="term" value="P:ribosomal small subunit biogenesis"/>
    <property type="evidence" value="ECO:0007669"/>
    <property type="project" value="UniProtKB-UniRule"/>
</dbReference>
<dbReference type="Pfam" id="PF16745">
    <property type="entry name" value="RsgA_N"/>
    <property type="match status" value="1"/>
</dbReference>
<dbReference type="InterPro" id="IPR030378">
    <property type="entry name" value="G_CP_dom"/>
</dbReference>
<feature type="binding site" evidence="10">
    <location>
        <begin position="112"/>
        <end position="115"/>
    </location>
    <ligand>
        <name>GTP</name>
        <dbReference type="ChEBI" id="CHEBI:37565"/>
    </ligand>
</feature>
<comment type="caution">
    <text evidence="13">The sequence shown here is derived from an EMBL/GenBank/DDBJ whole genome shotgun (WGS) entry which is preliminary data.</text>
</comment>
<dbReference type="InterPro" id="IPR012340">
    <property type="entry name" value="NA-bd_OB-fold"/>
</dbReference>
<evidence type="ECO:0000259" key="12">
    <source>
        <dbReference type="PROSITE" id="PS51721"/>
    </source>
</evidence>
<evidence type="ECO:0000256" key="3">
    <source>
        <dbReference type="ARBA" id="ARBA00022723"/>
    </source>
</evidence>
<comment type="similarity">
    <text evidence="10">Belongs to the TRAFAC class YlqF/YawG GTPase family. RsgA subfamily.</text>
</comment>
<dbReference type="AlphaFoldDB" id="A0A9D1EGT9"/>
<dbReference type="InterPro" id="IPR004881">
    <property type="entry name" value="Ribosome_biogen_GTPase_RsgA"/>
</dbReference>